<feature type="transmembrane region" description="Helical" evidence="1">
    <location>
        <begin position="46"/>
        <end position="64"/>
    </location>
</feature>
<protein>
    <recommendedName>
        <fullName evidence="4">DoxX family protein</fullName>
    </recommendedName>
</protein>
<keyword evidence="1" id="KW-0812">Transmembrane</keyword>
<dbReference type="Proteomes" id="UP001202248">
    <property type="component" value="Unassembled WGS sequence"/>
</dbReference>
<keyword evidence="1" id="KW-0472">Membrane</keyword>
<dbReference type="EMBL" id="JAKWBL010000001">
    <property type="protein sequence ID" value="MCH5596588.1"/>
    <property type="molecule type" value="Genomic_DNA"/>
</dbReference>
<name>A0ABS9SE05_9BACT</name>
<sequence>MVKSILSLILLLISAGLSFKHGWDTLNYKKRPESFKMMSELGISETMIPLFGGMTLLIGVLLLIPKTFFLGNMLNAVSIVIVMALAVRAGNFKMALMEIPFLILPLVMIWLKYPFVKTA</sequence>
<dbReference type="RefSeq" id="WP_240825776.1">
    <property type="nucleotide sequence ID" value="NZ_JAKWBL010000001.1"/>
</dbReference>
<evidence type="ECO:0000256" key="1">
    <source>
        <dbReference type="SAM" id="Phobius"/>
    </source>
</evidence>
<feature type="transmembrane region" description="Helical" evidence="1">
    <location>
        <begin position="95"/>
        <end position="113"/>
    </location>
</feature>
<evidence type="ECO:0008006" key="4">
    <source>
        <dbReference type="Google" id="ProtNLM"/>
    </source>
</evidence>
<organism evidence="2 3">
    <name type="scientific">Niabella ginsengisoli</name>
    <dbReference type="NCBI Taxonomy" id="522298"/>
    <lineage>
        <taxon>Bacteria</taxon>
        <taxon>Pseudomonadati</taxon>
        <taxon>Bacteroidota</taxon>
        <taxon>Chitinophagia</taxon>
        <taxon>Chitinophagales</taxon>
        <taxon>Chitinophagaceae</taxon>
        <taxon>Niabella</taxon>
    </lineage>
</organism>
<comment type="caution">
    <text evidence="2">The sequence shown here is derived from an EMBL/GenBank/DDBJ whole genome shotgun (WGS) entry which is preliminary data.</text>
</comment>
<keyword evidence="1" id="KW-1133">Transmembrane helix</keyword>
<proteinExistence type="predicted"/>
<feature type="transmembrane region" description="Helical" evidence="1">
    <location>
        <begin position="69"/>
        <end position="89"/>
    </location>
</feature>
<evidence type="ECO:0000313" key="3">
    <source>
        <dbReference type="Proteomes" id="UP001202248"/>
    </source>
</evidence>
<accession>A0ABS9SE05</accession>
<gene>
    <name evidence="2" type="ORF">MKP09_00910</name>
</gene>
<keyword evidence="3" id="KW-1185">Reference proteome</keyword>
<reference evidence="2 3" key="1">
    <citation type="submission" date="2022-02" db="EMBL/GenBank/DDBJ databases">
        <authorList>
            <person name="Min J."/>
        </authorList>
    </citation>
    <scope>NUCLEOTIDE SEQUENCE [LARGE SCALE GENOMIC DNA]</scope>
    <source>
        <strain evidence="2 3">GR10-1</strain>
    </source>
</reference>
<evidence type="ECO:0000313" key="2">
    <source>
        <dbReference type="EMBL" id="MCH5596588.1"/>
    </source>
</evidence>